<dbReference type="Gene3D" id="3.40.50.300">
    <property type="entry name" value="P-loop containing nucleotide triphosphate hydrolases"/>
    <property type="match status" value="2"/>
</dbReference>
<dbReference type="InterPro" id="IPR027417">
    <property type="entry name" value="P-loop_NTPase"/>
</dbReference>
<dbReference type="GO" id="GO:0004527">
    <property type="term" value="F:exonuclease activity"/>
    <property type="evidence" value="ECO:0007669"/>
    <property type="project" value="UniProtKB-KW"/>
</dbReference>
<accession>A0A1I4GFL2</accession>
<keyword evidence="3" id="KW-0540">Nuclease</keyword>
<dbReference type="Pfam" id="PF13476">
    <property type="entry name" value="AAA_23"/>
    <property type="match status" value="1"/>
</dbReference>
<proteinExistence type="predicted"/>
<dbReference type="AlphaFoldDB" id="A0A1I4GFL2"/>
<name>A0A1I4GFL2_9RHOB</name>
<evidence type="ECO:0000256" key="1">
    <source>
        <dbReference type="SAM" id="Coils"/>
    </source>
</evidence>
<keyword evidence="3" id="KW-0378">Hydrolase</keyword>
<evidence type="ECO:0000259" key="2">
    <source>
        <dbReference type="Pfam" id="PF13476"/>
    </source>
</evidence>
<sequence length="866" mass="90507">MKLRAITLNNVRRFTAPVTLANIGDGLNVLSEPNEHGKSTLFDAIHALFFKAYGANDKEIKALKPHAGGAPEVTVEVETPDGRFVIFKRWTSKAQATVHKGGTLIAQADAAEDWIAKLTGTSAGGPSGLVWVRQGLTGLTDGSKGEQAAALEARRDLMSSVSDEVEAMTGGRRMDAALARCKAELAQLATATGQKKAGGAWRTAADRVDELRSQQADLAATAQALHTALNDRQQKRRALAEVADPAAMAARKDRLDAATAAHRVAERHAEQVEGAARKVTAARLAVTAARTRLDALRSAQTERDVAADWATQTSAAKAEVSAQFATAQAASVAAQATLEAAEEALKTAQADQARLDRQTAAREGALRRTELTTRIAEAEAARAVIETHAAAAKTGPDMAAVQRLEQLSTALATALATRDALATQVIVTYAAGRKDGVQLDGAALDDGAAYPIPRGGVLNIAGLGQVEIRPGAGAQDTDAVQQAQRALTQALAALDLPDVAAARAAADIRAQAVTAQGEARARLEALAPGGIDKLREALAQIPAAAADDAPLDPAATAAQLAAAESGAAAAQSASRTAAEAFASLRAHLAGAEVAAQAARDRLNRAQASMAASGEDTADTLAQIMAAAMAELTAAEAVHAAQSTDAPDLAGAEAALARATSIEAAASAEIALLRPQIATLDERIAIGAGDAVEERLAECEQQLTAAEQTLARYDHEVAVLQRLAAALTEARVAARERYFAPVAAELKPLLHLLWPQAELTWTQDTLLPESLIRDGQTEPLDILSGGTQEQIALLVRLAFARMLERGGQHAPVLLDDALVYTDDDRIERMFDALHRQAGDLQIIVFSCRQRAFRDLGGHRLQLLPGAA</sequence>
<feature type="coiled-coil region" evidence="1">
    <location>
        <begin position="331"/>
        <end position="358"/>
    </location>
</feature>
<feature type="domain" description="Rad50/SbcC-type AAA" evidence="2">
    <location>
        <begin position="6"/>
        <end position="76"/>
    </location>
</feature>
<dbReference type="InterPro" id="IPR038729">
    <property type="entry name" value="Rad50/SbcC_AAA"/>
</dbReference>
<evidence type="ECO:0000313" key="4">
    <source>
        <dbReference type="Proteomes" id="UP000199550"/>
    </source>
</evidence>
<protein>
    <submittedName>
        <fullName evidence="3">DNA repair exonuclease SbcCD ATPase subunit</fullName>
    </submittedName>
</protein>
<feature type="coiled-coil region" evidence="1">
    <location>
        <begin position="688"/>
        <end position="722"/>
    </location>
</feature>
<gene>
    <name evidence="3" type="ORF">SAMN04488004_11238</name>
</gene>
<evidence type="ECO:0000313" key="3">
    <source>
        <dbReference type="EMBL" id="SFL27906.1"/>
    </source>
</evidence>
<dbReference type="PANTHER" id="PTHR41259">
    <property type="entry name" value="DOUBLE-STRAND BREAK REPAIR RAD50 ATPASE, PUTATIVE-RELATED"/>
    <property type="match status" value="1"/>
</dbReference>
<keyword evidence="3" id="KW-0269">Exonuclease</keyword>
<dbReference type="OrthoDB" id="7069379at2"/>
<dbReference type="STRING" id="195913.SAMN04488004_11238"/>
<dbReference type="Proteomes" id="UP000199550">
    <property type="component" value="Unassembled WGS sequence"/>
</dbReference>
<dbReference type="PANTHER" id="PTHR41259:SF1">
    <property type="entry name" value="DOUBLE-STRAND BREAK REPAIR RAD50 ATPASE, PUTATIVE-RELATED"/>
    <property type="match status" value="1"/>
</dbReference>
<dbReference type="EMBL" id="FOTF01000012">
    <property type="protein sequence ID" value="SFL27906.1"/>
    <property type="molecule type" value="Genomic_DNA"/>
</dbReference>
<keyword evidence="4" id="KW-1185">Reference proteome</keyword>
<keyword evidence="1" id="KW-0175">Coiled coil</keyword>
<dbReference type="SUPFAM" id="SSF52540">
    <property type="entry name" value="P-loop containing nucleoside triphosphate hydrolases"/>
    <property type="match status" value="1"/>
</dbReference>
<dbReference type="RefSeq" id="WP_090189812.1">
    <property type="nucleotide sequence ID" value="NZ_FOTF01000012.1"/>
</dbReference>
<organism evidence="3 4">
    <name type="scientific">Loktanella salsilacus</name>
    <dbReference type="NCBI Taxonomy" id="195913"/>
    <lineage>
        <taxon>Bacteria</taxon>
        <taxon>Pseudomonadati</taxon>
        <taxon>Pseudomonadota</taxon>
        <taxon>Alphaproteobacteria</taxon>
        <taxon>Rhodobacterales</taxon>
        <taxon>Roseobacteraceae</taxon>
        <taxon>Loktanella</taxon>
    </lineage>
</organism>
<reference evidence="3 4" key="1">
    <citation type="submission" date="2016-10" db="EMBL/GenBank/DDBJ databases">
        <authorList>
            <person name="de Groot N.N."/>
        </authorList>
    </citation>
    <scope>NUCLEOTIDE SEQUENCE [LARGE SCALE GENOMIC DNA]</scope>
    <source>
        <strain evidence="3 4">DSM 16199</strain>
    </source>
</reference>